<sequence>MLKDFKTEWNALWKISDGLQTGVEIKDSKTTIPDQIRLLKAEVTTYQQLVDACGSVKKGDDPIALLAKIEESFIAVQTIEEVLLTLIDLQIDANKTAPKGALMRPSSYPSTLYNPTLEKLGTELSSVVAAMQADLLAAGLNTEVETAQENMAGVSIKPKVTEAKFTAPSWFKTK</sequence>
<accession>A0A853L013</accession>
<dbReference type="AlphaFoldDB" id="A0A853L013"/>
<comment type="caution">
    <text evidence="1">The sequence shown here is derived from an EMBL/GenBank/DDBJ whole genome shotgun (WGS) entry which is preliminary data.</text>
</comment>
<name>A0A853L013_9PROT</name>
<evidence type="ECO:0000313" key="2">
    <source>
        <dbReference type="Proteomes" id="UP000094009"/>
    </source>
</evidence>
<dbReference type="Proteomes" id="UP000094009">
    <property type="component" value="Unassembled WGS sequence"/>
</dbReference>
<dbReference type="RefSeq" id="WP_064780665.1">
    <property type="nucleotide sequence ID" value="NZ_JPVZ01000003.1"/>
</dbReference>
<protein>
    <submittedName>
        <fullName evidence="1">Uncharacterized protein</fullName>
    </submittedName>
</protein>
<gene>
    <name evidence="1" type="ORF">TH4_08760</name>
</gene>
<reference evidence="1 2" key="1">
    <citation type="submission" date="2014-07" db="EMBL/GenBank/DDBJ databases">
        <title>Draft genome sequence of Thalassospira tepidiphila 1-1B.</title>
        <authorList>
            <person name="Lai Q."/>
            <person name="Shao Z."/>
        </authorList>
    </citation>
    <scope>NUCLEOTIDE SEQUENCE [LARGE SCALE GENOMIC DNA]</scope>
    <source>
        <strain evidence="1 2">MCCC 1A03514</strain>
    </source>
</reference>
<proteinExistence type="predicted"/>
<dbReference type="EMBL" id="JPVZ01000003">
    <property type="protein sequence ID" value="OAZ10320.1"/>
    <property type="molecule type" value="Genomic_DNA"/>
</dbReference>
<evidence type="ECO:0000313" key="1">
    <source>
        <dbReference type="EMBL" id="OAZ10320.1"/>
    </source>
</evidence>
<organism evidence="1 2">
    <name type="scientific">Thalassospira tepidiphila MCCC 1A03514</name>
    <dbReference type="NCBI Taxonomy" id="1177930"/>
    <lineage>
        <taxon>Bacteria</taxon>
        <taxon>Pseudomonadati</taxon>
        <taxon>Pseudomonadota</taxon>
        <taxon>Alphaproteobacteria</taxon>
        <taxon>Rhodospirillales</taxon>
        <taxon>Thalassospiraceae</taxon>
        <taxon>Thalassospira</taxon>
    </lineage>
</organism>